<dbReference type="AlphaFoldDB" id="A0A9W6X2U3"/>
<protein>
    <submittedName>
        <fullName evidence="2">Unnamed protein product</fullName>
    </submittedName>
</protein>
<proteinExistence type="predicted"/>
<comment type="caution">
    <text evidence="2">The sequence shown here is derived from an EMBL/GenBank/DDBJ whole genome shotgun (WGS) entry which is preliminary data.</text>
</comment>
<dbReference type="Proteomes" id="UP001165121">
    <property type="component" value="Unassembled WGS sequence"/>
</dbReference>
<gene>
    <name evidence="2" type="ORF">Pfra01_000601600</name>
</gene>
<feature type="region of interest" description="Disordered" evidence="1">
    <location>
        <begin position="52"/>
        <end position="96"/>
    </location>
</feature>
<dbReference type="EMBL" id="BSXT01000496">
    <property type="protein sequence ID" value="GMF28750.1"/>
    <property type="molecule type" value="Genomic_DNA"/>
</dbReference>
<organism evidence="2 3">
    <name type="scientific">Phytophthora fragariaefolia</name>
    <dbReference type="NCBI Taxonomy" id="1490495"/>
    <lineage>
        <taxon>Eukaryota</taxon>
        <taxon>Sar</taxon>
        <taxon>Stramenopiles</taxon>
        <taxon>Oomycota</taxon>
        <taxon>Peronosporomycetes</taxon>
        <taxon>Peronosporales</taxon>
        <taxon>Peronosporaceae</taxon>
        <taxon>Phytophthora</taxon>
    </lineage>
</organism>
<accession>A0A9W6X2U3</accession>
<sequence length="96" mass="9863">MVDSVWADLGPAEGTALLAAADRGRRESEPGLSSGVSDSTIPKALDIAVPGGFQSHHVQTPLPRADDAAARGFQGPARPDHRPHQPRAGPPSLAAV</sequence>
<evidence type="ECO:0000256" key="1">
    <source>
        <dbReference type="SAM" id="MobiDB-lite"/>
    </source>
</evidence>
<evidence type="ECO:0000313" key="2">
    <source>
        <dbReference type="EMBL" id="GMF28750.1"/>
    </source>
</evidence>
<keyword evidence="3" id="KW-1185">Reference proteome</keyword>
<reference evidence="2" key="1">
    <citation type="submission" date="2023-04" db="EMBL/GenBank/DDBJ databases">
        <title>Phytophthora fragariaefolia NBRC 109709.</title>
        <authorList>
            <person name="Ichikawa N."/>
            <person name="Sato H."/>
            <person name="Tonouchi N."/>
        </authorList>
    </citation>
    <scope>NUCLEOTIDE SEQUENCE</scope>
    <source>
        <strain evidence="2">NBRC 109709</strain>
    </source>
</reference>
<name>A0A9W6X2U3_9STRA</name>
<evidence type="ECO:0000313" key="3">
    <source>
        <dbReference type="Proteomes" id="UP001165121"/>
    </source>
</evidence>